<sequence>MDVYISEEYVARRRAEKRAAARRAAMLADNGSEEAKTGTSRWTAAWAKGAEKELGNANATERSPKAEDVILAYLSA</sequence>
<reference evidence="1" key="2">
    <citation type="submission" date="2017-06" db="EMBL/GenBank/DDBJ databases">
        <title>WGS assembly of Brachypodium distachyon.</title>
        <authorList>
            <consortium name="The International Brachypodium Initiative"/>
            <person name="Lucas S."/>
            <person name="Harmon-Smith M."/>
            <person name="Lail K."/>
            <person name="Tice H."/>
            <person name="Grimwood J."/>
            <person name="Bruce D."/>
            <person name="Barry K."/>
            <person name="Shu S."/>
            <person name="Lindquist E."/>
            <person name="Wang M."/>
            <person name="Pitluck S."/>
            <person name="Vogel J.P."/>
            <person name="Garvin D.F."/>
            <person name="Mockler T.C."/>
            <person name="Schmutz J."/>
            <person name="Rokhsar D."/>
            <person name="Bevan M.W."/>
        </authorList>
    </citation>
    <scope>NUCLEOTIDE SEQUENCE</scope>
    <source>
        <strain evidence="1">Bd21</strain>
    </source>
</reference>
<gene>
    <name evidence="1" type="ORF">BRADI_3g30265v3</name>
</gene>
<dbReference type="EnsemblPlants" id="KQJ97359">
    <property type="protein sequence ID" value="KQJ97359"/>
    <property type="gene ID" value="BRADI_3g30265v3"/>
</dbReference>
<reference evidence="2" key="3">
    <citation type="submission" date="2018-08" db="UniProtKB">
        <authorList>
            <consortium name="EnsemblPlants"/>
        </authorList>
    </citation>
    <scope>IDENTIFICATION</scope>
    <source>
        <strain evidence="2">cv. Bd21</strain>
    </source>
</reference>
<evidence type="ECO:0000313" key="2">
    <source>
        <dbReference type="EnsemblPlants" id="KQJ97359"/>
    </source>
</evidence>
<dbReference type="Gramene" id="KQJ97359">
    <property type="protein sequence ID" value="KQJ97359"/>
    <property type="gene ID" value="BRADI_3g30265v3"/>
</dbReference>
<evidence type="ECO:0000313" key="3">
    <source>
        <dbReference type="Proteomes" id="UP000008810"/>
    </source>
</evidence>
<protein>
    <submittedName>
        <fullName evidence="1 2">Uncharacterized protein</fullName>
    </submittedName>
</protein>
<evidence type="ECO:0000313" key="1">
    <source>
        <dbReference type="EMBL" id="KQJ97359.1"/>
    </source>
</evidence>
<proteinExistence type="predicted"/>
<accession>I1I576</accession>
<dbReference type="Proteomes" id="UP000008810">
    <property type="component" value="Chromosome 3"/>
</dbReference>
<dbReference type="eggNOG" id="ENOG502R4VS">
    <property type="taxonomic scope" value="Eukaryota"/>
</dbReference>
<keyword evidence="3" id="KW-1185">Reference proteome</keyword>
<dbReference type="EMBL" id="CM000882">
    <property type="protein sequence ID" value="KQJ97359.1"/>
    <property type="molecule type" value="Genomic_DNA"/>
</dbReference>
<dbReference type="FunCoup" id="I1I576">
    <property type="interactions" value="252"/>
</dbReference>
<organism evidence="2">
    <name type="scientific">Brachypodium distachyon</name>
    <name type="common">Purple false brome</name>
    <name type="synonym">Trachynia distachya</name>
    <dbReference type="NCBI Taxonomy" id="15368"/>
    <lineage>
        <taxon>Eukaryota</taxon>
        <taxon>Viridiplantae</taxon>
        <taxon>Streptophyta</taxon>
        <taxon>Embryophyta</taxon>
        <taxon>Tracheophyta</taxon>
        <taxon>Spermatophyta</taxon>
        <taxon>Magnoliopsida</taxon>
        <taxon>Liliopsida</taxon>
        <taxon>Poales</taxon>
        <taxon>Poaceae</taxon>
        <taxon>BOP clade</taxon>
        <taxon>Pooideae</taxon>
        <taxon>Stipodae</taxon>
        <taxon>Brachypodieae</taxon>
        <taxon>Brachypodium</taxon>
    </lineage>
</organism>
<name>I1I576_BRADI</name>
<dbReference type="AlphaFoldDB" id="I1I576"/>
<reference evidence="1 2" key="1">
    <citation type="journal article" date="2010" name="Nature">
        <title>Genome sequencing and analysis of the model grass Brachypodium distachyon.</title>
        <authorList>
            <consortium name="International Brachypodium Initiative"/>
        </authorList>
    </citation>
    <scope>NUCLEOTIDE SEQUENCE [LARGE SCALE GENOMIC DNA]</scope>
    <source>
        <strain evidence="1 2">Bd21</strain>
    </source>
</reference>
<dbReference type="HOGENOM" id="CLU_2501517_0_0_1"/>
<dbReference type="InParanoid" id="I1I576"/>